<evidence type="ECO:0000313" key="8">
    <source>
        <dbReference type="RefSeq" id="XP_011382882.1"/>
    </source>
</evidence>
<keyword evidence="7" id="KW-1185">Reference proteome</keyword>
<feature type="transmembrane region" description="Helical" evidence="6">
    <location>
        <begin position="67"/>
        <end position="91"/>
    </location>
</feature>
<organism evidence="7 8">
    <name type="scientific">Pteropus vampyrus</name>
    <name type="common">Large flying fox</name>
    <dbReference type="NCBI Taxonomy" id="132908"/>
    <lineage>
        <taxon>Eukaryota</taxon>
        <taxon>Metazoa</taxon>
        <taxon>Chordata</taxon>
        <taxon>Craniata</taxon>
        <taxon>Vertebrata</taxon>
        <taxon>Euteleostomi</taxon>
        <taxon>Mammalia</taxon>
        <taxon>Eutheria</taxon>
        <taxon>Laurasiatheria</taxon>
        <taxon>Chiroptera</taxon>
        <taxon>Yinpterochiroptera</taxon>
        <taxon>Pteropodoidea</taxon>
        <taxon>Pteropodidae</taxon>
        <taxon>Pteropodinae</taxon>
        <taxon>Pteropus</taxon>
    </lineage>
</organism>
<feature type="region of interest" description="Disordered" evidence="5">
    <location>
        <begin position="99"/>
        <end position="129"/>
    </location>
</feature>
<evidence type="ECO:0000256" key="6">
    <source>
        <dbReference type="SAM" id="Phobius"/>
    </source>
</evidence>
<evidence type="ECO:0000313" key="7">
    <source>
        <dbReference type="Proteomes" id="UP000515202"/>
    </source>
</evidence>
<evidence type="ECO:0000256" key="5">
    <source>
        <dbReference type="SAM" id="MobiDB-lite"/>
    </source>
</evidence>
<dbReference type="PANTHER" id="PTHR12035:SF125">
    <property type="entry name" value="SIALIC ACID-BINDING IG-LIKE LECTIN 5"/>
    <property type="match status" value="1"/>
</dbReference>
<keyword evidence="3 6" id="KW-1133">Transmembrane helix</keyword>
<dbReference type="RefSeq" id="XP_011382882.1">
    <property type="nucleotide sequence ID" value="XM_011384580.2"/>
</dbReference>
<dbReference type="AlphaFoldDB" id="A0A6P3S080"/>
<dbReference type="GO" id="GO:0033691">
    <property type="term" value="F:sialic acid binding"/>
    <property type="evidence" value="ECO:0007669"/>
    <property type="project" value="TreeGrafter"/>
</dbReference>
<dbReference type="Proteomes" id="UP000515202">
    <property type="component" value="Unplaced"/>
</dbReference>
<dbReference type="Gene3D" id="2.60.40.10">
    <property type="entry name" value="Immunoglobulins"/>
    <property type="match status" value="1"/>
</dbReference>
<dbReference type="PANTHER" id="PTHR12035">
    <property type="entry name" value="SIALIC ACID BINDING IMMUNOGLOBULIN-LIKE LECTIN"/>
    <property type="match status" value="1"/>
</dbReference>
<dbReference type="GO" id="GO:0005886">
    <property type="term" value="C:plasma membrane"/>
    <property type="evidence" value="ECO:0007669"/>
    <property type="project" value="TreeGrafter"/>
</dbReference>
<dbReference type="KEGG" id="pvp:105308577"/>
<proteinExistence type="predicted"/>
<sequence>TRLSSVLTLTPRPQDHGASLTCQVMFPAAGVTVEGTVQLNVTDSPQNLTINVLQGNVPGTSGPRAELVLVAIGEAAIKTVLLLLFLVVLAVRYQRRKATKPTAHMQEAKAGPDPQVAFPETTVSHSSSV</sequence>
<dbReference type="InterPro" id="IPR013783">
    <property type="entry name" value="Ig-like_fold"/>
</dbReference>
<accession>A0A6P3S080</accession>
<dbReference type="InterPro" id="IPR036179">
    <property type="entry name" value="Ig-like_dom_sf"/>
</dbReference>
<reference evidence="8" key="1">
    <citation type="submission" date="2025-08" db="UniProtKB">
        <authorList>
            <consortium name="RefSeq"/>
        </authorList>
    </citation>
    <scope>IDENTIFICATION</scope>
    <source>
        <tissue evidence="8">Kidney</tissue>
    </source>
</reference>
<dbReference type="SUPFAM" id="SSF48726">
    <property type="entry name" value="Immunoglobulin"/>
    <property type="match status" value="1"/>
</dbReference>
<name>A0A6P3S080_PTEVA</name>
<dbReference type="GeneID" id="105308577"/>
<dbReference type="OrthoDB" id="5843397at2759"/>
<dbReference type="InterPro" id="IPR051036">
    <property type="entry name" value="SIGLEC"/>
</dbReference>
<evidence type="ECO:0000256" key="4">
    <source>
        <dbReference type="ARBA" id="ARBA00023136"/>
    </source>
</evidence>
<evidence type="ECO:0000256" key="2">
    <source>
        <dbReference type="ARBA" id="ARBA00022692"/>
    </source>
</evidence>
<keyword evidence="2 6" id="KW-0812">Transmembrane</keyword>
<comment type="subcellular location">
    <subcellularLocation>
        <location evidence="1">Membrane</location>
        <topology evidence="1">Single-pass membrane protein</topology>
    </subcellularLocation>
</comment>
<dbReference type="GO" id="GO:0007155">
    <property type="term" value="P:cell adhesion"/>
    <property type="evidence" value="ECO:0007669"/>
    <property type="project" value="TreeGrafter"/>
</dbReference>
<feature type="non-terminal residue" evidence="8">
    <location>
        <position position="1"/>
    </location>
</feature>
<protein>
    <submittedName>
        <fullName evidence="8">Sialic acid-binding Ig-like lectin 13</fullName>
    </submittedName>
</protein>
<evidence type="ECO:0000256" key="1">
    <source>
        <dbReference type="ARBA" id="ARBA00004167"/>
    </source>
</evidence>
<evidence type="ECO:0000256" key="3">
    <source>
        <dbReference type="ARBA" id="ARBA00022989"/>
    </source>
</evidence>
<gene>
    <name evidence="8" type="primary">LOC105308577</name>
</gene>
<keyword evidence="4 6" id="KW-0472">Membrane</keyword>